<dbReference type="AlphaFoldDB" id="Q9LRU4"/>
<evidence type="ECO:0000313" key="1">
    <source>
        <dbReference type="EMBL" id="BAB02108.1"/>
    </source>
</evidence>
<organism evidence="1">
    <name type="scientific">Arabidopsis thaliana</name>
    <name type="common">Mouse-ear cress</name>
    <dbReference type="NCBI Taxonomy" id="3702"/>
    <lineage>
        <taxon>Eukaryota</taxon>
        <taxon>Viridiplantae</taxon>
        <taxon>Streptophyta</taxon>
        <taxon>Embryophyta</taxon>
        <taxon>Tracheophyta</taxon>
        <taxon>Spermatophyta</taxon>
        <taxon>Magnoliopsida</taxon>
        <taxon>eudicotyledons</taxon>
        <taxon>Gunneridae</taxon>
        <taxon>Pentapetalae</taxon>
        <taxon>rosids</taxon>
        <taxon>malvids</taxon>
        <taxon>Brassicales</taxon>
        <taxon>Brassicaceae</taxon>
        <taxon>Camelineae</taxon>
        <taxon>Arabidopsis</taxon>
    </lineage>
</organism>
<reference key="2">
    <citation type="journal article" date="2000" name="Nature">
        <title>Sequence and analysis of chromosome 3 of the plant Arabidopsis thaliana.</title>
        <authorList>
            <consortium name="European Union Chromosome 3 Arabidopsis Sequencing Consortium"/>
            <consortium name="Institute for Genomic Research"/>
            <consortium name="Kazusa DNA Research Institute"/>
            <person name="Salanoubat M."/>
            <person name="Lemcke K."/>
            <person name="Rieger M."/>
            <person name="Ansorge W."/>
            <person name="Unseld M."/>
            <person name="Fartmann B."/>
            <person name="Valle G."/>
            <person name="Blocker H."/>
            <person name="Perez-Alonso M."/>
            <person name="Obermaier B."/>
            <person name="Delseny M."/>
            <person name="Boutry M."/>
            <person name="Grivell L.A."/>
            <person name="Mache R."/>
            <person name="Puigdomenech P."/>
            <person name="De Simone V."/>
            <person name="Choisne N."/>
            <person name="Artiguenave F."/>
            <person name="Robert C."/>
            <person name="Brottier P."/>
            <person name="Wincker P."/>
            <person name="Cattolico L."/>
            <person name="Weissenbach J."/>
            <person name="Saurin W."/>
            <person name="Quetier F."/>
            <person name="Schafer M."/>
            <person name="Muller-Auer S."/>
            <person name="Gabel C."/>
            <person name="Fuchs M."/>
            <person name="Benes V."/>
            <person name="Wurmbach E."/>
            <person name="Drzonek H."/>
            <person name="Erfle H."/>
            <person name="Jordan N."/>
            <person name="Bangert S."/>
            <person name="Wiedelmann R."/>
            <person name="Kranz H."/>
            <person name="Voss H."/>
            <person name="Holland R."/>
            <person name="Brandt P."/>
            <person name="Nyakatura G."/>
            <person name="Vezzi A."/>
            <person name="D'Angelo M."/>
            <person name="Pallavicini A."/>
            <person name="Toppo S."/>
            <person name="Simionati B."/>
            <person name="Conrad A."/>
            <person name="Hornischer K."/>
            <person name="Kauer G."/>
            <person name="Lohnert T.H."/>
            <person name="Nordsiek G."/>
            <person name="Reichelt J."/>
            <person name="Scharfe M."/>
            <person name="Schon O."/>
            <person name="Bargues M."/>
            <person name="Terol J."/>
            <person name="Climent J."/>
            <person name="Navarro P."/>
            <person name="Collado C."/>
            <person name="Perez-Perez A."/>
            <person name="Ottenwalder B."/>
            <person name="Duchemin D."/>
            <person name="Cooke R."/>
            <person name="Laudie M."/>
            <person name="Berger-Llauro C."/>
            <person name="Purnelle B."/>
            <person name="Masuy D."/>
            <person name="de Haan M."/>
            <person name="Maarse A.C."/>
            <person name="Alcaraz J.P."/>
            <person name="Cottet A."/>
            <person name="Casacuberta E."/>
            <person name="Monfort A."/>
            <person name="Argiriou A."/>
            <person name="flores M."/>
            <person name="Liguori R."/>
            <person name="Vitale D."/>
            <person name="Mannhaupt G."/>
            <person name="Haase D."/>
            <person name="Schoof H."/>
            <person name="Rudd S."/>
            <person name="Zaccaria P."/>
            <person name="Mewes H.W."/>
            <person name="Mayer K.F."/>
            <person name="Kaul S."/>
            <person name="Town C.D."/>
            <person name="Koo H.L."/>
            <person name="Tallon L.J."/>
            <person name="Jenkins J."/>
            <person name="Rooney T."/>
            <person name="Rizzo M."/>
            <person name="Walts A."/>
            <person name="Utterback T."/>
            <person name="Fujii C.Y."/>
            <person name="Shea T.P."/>
            <person name="Creasy T.H."/>
            <person name="Haas B."/>
            <person name="Maiti R."/>
            <person name="Wu D."/>
            <person name="Peterson J."/>
            <person name="Van Aken S."/>
            <person name="Pai G."/>
            <person name="Militscher J."/>
            <person name="Sellers P."/>
            <person name="Gill J.E."/>
            <person name="Feldblyum T.V."/>
            <person name="Preuss D."/>
            <person name="Lin X."/>
            <person name="Nierman W.C."/>
            <person name="Salzberg S.L."/>
            <person name="White O."/>
            <person name="Venter J.C."/>
            <person name="Fraser C.M."/>
            <person name="Kaneko T."/>
            <person name="Nakamura Y."/>
            <person name="Sato S."/>
            <person name="Kato T."/>
            <person name="Asamizu E."/>
            <person name="Sasamoto S."/>
            <person name="Kimura T."/>
            <person name="Idesawa K."/>
            <person name="Kawashima K."/>
            <person name="Kishida Y."/>
            <person name="Kiyokawa C."/>
            <person name="Kohara M."/>
            <person name="Matsumoto M."/>
            <person name="Matsuno A."/>
            <person name="Muraki A."/>
            <person name="Nakayama S."/>
            <person name="Nakazaki N."/>
            <person name="Shinpo S."/>
            <person name="Takeuchi C."/>
            <person name="Wada T."/>
            <person name="Watanabe A."/>
            <person name="Yamada M."/>
            <person name="Yasuda M."/>
            <person name="Tabata S."/>
        </authorList>
    </citation>
    <scope>NUCLEOTIDE SEQUENCE [LARGE SCALE GENOMIC DNA]</scope>
    <source>
        <strain>cv. Columbia</strain>
    </source>
</reference>
<protein>
    <submittedName>
        <fullName evidence="1">Uncharacterized protein</fullName>
    </submittedName>
</protein>
<dbReference type="EMBL" id="AB028615">
    <property type="protein sequence ID" value="BAB02108.1"/>
    <property type="molecule type" value="Genomic_DNA"/>
</dbReference>
<reference evidence="1" key="1">
    <citation type="journal article" date="2000" name="DNA Res.">
        <title>Structural analysis of Arabidopsis thaliana chromosome 3. I. Sequence features of the regions of 4,504,864 bp covered by sixty P1 and TAC clones.</title>
        <authorList>
            <person name="Sato S."/>
            <person name="Nakamura Y."/>
            <person name="Kaneko T."/>
            <person name="Katoh T."/>
            <person name="Asamizu E."/>
            <person name="Tabata S."/>
        </authorList>
    </citation>
    <scope>NUCLEOTIDE SEQUENCE [LARGE SCALE GENOMIC DNA]</scope>
</reference>
<proteinExistence type="predicted"/>
<dbReference type="ExpressionAtlas" id="Q9LRU4">
    <property type="expression patterns" value="baseline"/>
</dbReference>
<accession>Q9LRU4</accession>
<sequence length="137" mass="15410">MNGGSSEPPFDLIAIIIIIVVTPELTSHCGRDYSTWLVSLSFITGLLEQFSDPKSEFPVEVLKIYFPSDLKESDREFGVVGKILRRARSSKFRFYDPSFILRFLGGVSGHLGATVDTGRESVREDTELFVFTWKSIP</sequence>
<name>Q9LRU4_ARATH</name>